<comment type="caution">
    <text evidence="1">The sequence shown here is derived from an EMBL/GenBank/DDBJ whole genome shotgun (WGS) entry which is preliminary data.</text>
</comment>
<dbReference type="AlphaFoldDB" id="A0A059FEG4"/>
<dbReference type="PATRIC" id="fig|1280950.3.peg.3090"/>
<dbReference type="eggNOG" id="COG0189">
    <property type="taxonomic scope" value="Bacteria"/>
</dbReference>
<dbReference type="RefSeq" id="WP_035618661.1">
    <property type="nucleotide sequence ID" value="NZ_ARYK01000009.1"/>
</dbReference>
<keyword evidence="2" id="KW-1185">Reference proteome</keyword>
<reference evidence="1 2" key="1">
    <citation type="journal article" date="2014" name="Antonie Van Leeuwenhoek">
        <title>Hyphomonas beringensis sp. nov. and Hyphomonas chukchiensis sp. nov., isolated from surface seawater of the Bering Sea and Chukchi Sea.</title>
        <authorList>
            <person name="Li C."/>
            <person name="Lai Q."/>
            <person name="Li G."/>
            <person name="Dong C."/>
            <person name="Wang J."/>
            <person name="Liao Y."/>
            <person name="Shao Z."/>
        </authorList>
    </citation>
    <scope>NUCLEOTIDE SEQUENCE [LARGE SCALE GENOMIC DNA]</scope>
    <source>
        <strain evidence="1 2">MHS-2</strain>
    </source>
</reference>
<evidence type="ECO:0000313" key="1">
    <source>
        <dbReference type="EMBL" id="KCZ88913.1"/>
    </source>
</evidence>
<dbReference type="OrthoDB" id="8453666at2"/>
<gene>
    <name evidence="1" type="ORF">HJO_15389</name>
</gene>
<dbReference type="STRING" id="1280950.HJO_15389"/>
<dbReference type="Gene3D" id="3.30.470.20">
    <property type="entry name" value="ATP-grasp fold, B domain"/>
    <property type="match status" value="1"/>
</dbReference>
<sequence length="312" mass="35128">MSERLWITDFKYDEGTILVKKTGHRIVPDLSLLQSIFTWFCFYFFAQTWRTWRRVTGHKRPTIAFYPDKPRPWYFIWPVMHVSGAKLIDDVSTADIVFQFDDSTETNNAVPQTRDGVRLVNFDCQDVSKSTVAAAFESAAGYSLTVDPTTYMGRMVEKSELNAAHDGRILEGPLDAPLAGKVYQALIDNEIEGGLVEDLRCCIVGGTPIVVFRKRRPLARRFLNENVEVLLDEPRNCYSPEEIAVIERFAAGVGLDWGGVDVLRDRVSGQIYIVDANKTDMGPPVALRLGAKLRATRRMAQAFAGAFAPKKR</sequence>
<evidence type="ECO:0000313" key="2">
    <source>
        <dbReference type="Proteomes" id="UP000025171"/>
    </source>
</evidence>
<dbReference type="SUPFAM" id="SSF56059">
    <property type="entry name" value="Glutathione synthetase ATP-binding domain-like"/>
    <property type="match status" value="1"/>
</dbReference>
<organism evidence="1 2">
    <name type="scientific">Hyphomonas johnsonii MHS-2</name>
    <dbReference type="NCBI Taxonomy" id="1280950"/>
    <lineage>
        <taxon>Bacteria</taxon>
        <taxon>Pseudomonadati</taxon>
        <taxon>Pseudomonadota</taxon>
        <taxon>Alphaproteobacteria</taxon>
        <taxon>Hyphomonadales</taxon>
        <taxon>Hyphomonadaceae</taxon>
        <taxon>Hyphomonas</taxon>
    </lineage>
</organism>
<protein>
    <recommendedName>
        <fullName evidence="3">ATP-grasp domain-containing protein</fullName>
    </recommendedName>
</protein>
<dbReference type="Proteomes" id="UP000025171">
    <property type="component" value="Unassembled WGS sequence"/>
</dbReference>
<dbReference type="EMBL" id="ARYK01000009">
    <property type="protein sequence ID" value="KCZ88913.1"/>
    <property type="molecule type" value="Genomic_DNA"/>
</dbReference>
<name>A0A059FEG4_9PROT</name>
<evidence type="ECO:0008006" key="3">
    <source>
        <dbReference type="Google" id="ProtNLM"/>
    </source>
</evidence>
<accession>A0A059FEG4</accession>
<proteinExistence type="predicted"/>